<dbReference type="PROSITE" id="PS51228">
    <property type="entry name" value="ACB_2"/>
    <property type="match status" value="1"/>
</dbReference>
<name>A0A3S4IYP8_CHRVL</name>
<protein>
    <recommendedName>
        <fullName evidence="1">ACB domain-containing protein</fullName>
    </recommendedName>
</protein>
<evidence type="ECO:0000313" key="2">
    <source>
        <dbReference type="EMBL" id="VEB41492.1"/>
    </source>
</evidence>
<reference evidence="2 3" key="1">
    <citation type="submission" date="2018-12" db="EMBL/GenBank/DDBJ databases">
        <authorList>
            <consortium name="Pathogen Informatics"/>
        </authorList>
    </citation>
    <scope>NUCLEOTIDE SEQUENCE [LARGE SCALE GENOMIC DNA]</scope>
    <source>
        <strain evidence="2 3">NCTC9695</strain>
    </source>
</reference>
<dbReference type="Proteomes" id="UP000275777">
    <property type="component" value="Chromosome"/>
</dbReference>
<feature type="domain" description="ACB" evidence="1">
    <location>
        <begin position="1"/>
        <end position="28"/>
    </location>
</feature>
<dbReference type="EMBL" id="LR134182">
    <property type="protein sequence ID" value="VEB41492.1"/>
    <property type="molecule type" value="Genomic_DNA"/>
</dbReference>
<evidence type="ECO:0000313" key="3">
    <source>
        <dbReference type="Proteomes" id="UP000275777"/>
    </source>
</evidence>
<accession>A0A3S4IYP8</accession>
<sequence length="30" mass="3397">MARRGMSREQAMADYVALVNRLKAEESLEA</sequence>
<dbReference type="AlphaFoldDB" id="A0A3S4IYP8"/>
<dbReference type="GO" id="GO:0000062">
    <property type="term" value="F:fatty-acyl-CoA binding"/>
    <property type="evidence" value="ECO:0007669"/>
    <property type="project" value="InterPro"/>
</dbReference>
<gene>
    <name evidence="2" type="ORF">NCTC9695_01925</name>
</gene>
<proteinExistence type="predicted"/>
<dbReference type="InterPro" id="IPR000582">
    <property type="entry name" value="Acyl-CoA-binding_protein"/>
</dbReference>
<organism evidence="2 3">
    <name type="scientific">Chromobacterium violaceum</name>
    <dbReference type="NCBI Taxonomy" id="536"/>
    <lineage>
        <taxon>Bacteria</taxon>
        <taxon>Pseudomonadati</taxon>
        <taxon>Pseudomonadota</taxon>
        <taxon>Betaproteobacteria</taxon>
        <taxon>Neisseriales</taxon>
        <taxon>Chromobacteriaceae</taxon>
        <taxon>Chromobacterium</taxon>
    </lineage>
</organism>
<evidence type="ECO:0000259" key="1">
    <source>
        <dbReference type="PROSITE" id="PS51228"/>
    </source>
</evidence>